<reference evidence="2 3" key="1">
    <citation type="submission" date="2023-03" db="EMBL/GenBank/DDBJ databases">
        <title>WGS of Gossypium arboreum.</title>
        <authorList>
            <person name="Yu D."/>
        </authorList>
    </citation>
    <scope>NUCLEOTIDE SEQUENCE [LARGE SCALE GENOMIC DNA]</scope>
    <source>
        <tissue evidence="2">Leaf</tissue>
    </source>
</reference>
<protein>
    <recommendedName>
        <fullName evidence="1">DUF7745 domain-containing protein</fullName>
    </recommendedName>
</protein>
<proteinExistence type="predicted"/>
<comment type="caution">
    <text evidence="2">The sequence shown here is derived from an EMBL/GenBank/DDBJ whole genome shotgun (WGS) entry which is preliminary data.</text>
</comment>
<gene>
    <name evidence="2" type="ORF">PVK06_007758</name>
</gene>
<sequence length="365" mass="42645">MEKRFFDKVEDNAAVRIWAETTQQEKGDSLTGGYVSELWNFSRISVTQNNLQEMKEIWGQWDDEVKQLFYCHYGDLPYLLDVKIDEHLFRALAQYWNSAYSCFTFGKVDLVPTIEEYTTLLHWPKIQVERIYSRPANVPAFSKKLMNITGMSEQWVTTRIKQKGYCKCIPWRNLRDLILAHPDVKKRVDVFALSIYGLVIFPKALGHVDEAVANLFDRLGKGTTHVPAILAETFRSLNACKRAGEGRFIGCAQLLLSWFHSHFWKVEKVSYRIFSENYSPLKELVATPRRDDVTEENWMTVLRNLREEDVEWRAPWMVPDEILYQYRGFDWVPLLGVWGAVGYAPLLSLRQYRSRQFTAPTYGLA</sequence>
<feature type="domain" description="DUF7745" evidence="1">
    <location>
        <begin position="62"/>
        <end position="352"/>
    </location>
</feature>
<dbReference type="EMBL" id="JARKNE010000003">
    <property type="protein sequence ID" value="KAK5839004.1"/>
    <property type="molecule type" value="Genomic_DNA"/>
</dbReference>
<dbReference type="PANTHER" id="PTHR48200">
    <property type="entry name" value="PROTEIN, PUTATIVE-RELATED"/>
    <property type="match status" value="1"/>
</dbReference>
<dbReference type="PANTHER" id="PTHR48200:SF1">
    <property type="entry name" value="AMINOTRANSFERASE-LIKE PLANT MOBILE DOMAIN-CONTAINING PROTEIN"/>
    <property type="match status" value="1"/>
</dbReference>
<name>A0ABR0QI78_GOSAR</name>
<evidence type="ECO:0000313" key="2">
    <source>
        <dbReference type="EMBL" id="KAK5839004.1"/>
    </source>
</evidence>
<dbReference type="InterPro" id="IPR056647">
    <property type="entry name" value="DUF7745"/>
</dbReference>
<organism evidence="2 3">
    <name type="scientific">Gossypium arboreum</name>
    <name type="common">Tree cotton</name>
    <name type="synonym">Gossypium nanking</name>
    <dbReference type="NCBI Taxonomy" id="29729"/>
    <lineage>
        <taxon>Eukaryota</taxon>
        <taxon>Viridiplantae</taxon>
        <taxon>Streptophyta</taxon>
        <taxon>Embryophyta</taxon>
        <taxon>Tracheophyta</taxon>
        <taxon>Spermatophyta</taxon>
        <taxon>Magnoliopsida</taxon>
        <taxon>eudicotyledons</taxon>
        <taxon>Gunneridae</taxon>
        <taxon>Pentapetalae</taxon>
        <taxon>rosids</taxon>
        <taxon>malvids</taxon>
        <taxon>Malvales</taxon>
        <taxon>Malvaceae</taxon>
        <taxon>Malvoideae</taxon>
        <taxon>Gossypium</taxon>
    </lineage>
</organism>
<dbReference type="Pfam" id="PF24924">
    <property type="entry name" value="DUF7745"/>
    <property type="match status" value="1"/>
</dbReference>
<accession>A0ABR0QI78</accession>
<evidence type="ECO:0000259" key="1">
    <source>
        <dbReference type="Pfam" id="PF24924"/>
    </source>
</evidence>
<evidence type="ECO:0000313" key="3">
    <source>
        <dbReference type="Proteomes" id="UP001358586"/>
    </source>
</evidence>
<dbReference type="Proteomes" id="UP001358586">
    <property type="component" value="Chromosome 3"/>
</dbReference>
<keyword evidence="3" id="KW-1185">Reference proteome</keyword>